<accession>A0R1G8</accession>
<evidence type="ECO:0000313" key="1">
    <source>
        <dbReference type="EMBL" id="ABK74389.1"/>
    </source>
</evidence>
<dbReference type="STRING" id="246196.MSMEG_4748"/>
<dbReference type="AlphaFoldDB" id="A0R1G8"/>
<dbReference type="PATRIC" id="fig|246196.57.peg.4717"/>
<dbReference type="EMBL" id="CP000480">
    <property type="protein sequence ID" value="ABK74389.1"/>
    <property type="molecule type" value="Genomic_DNA"/>
</dbReference>
<name>A0R1G8_MYCS2</name>
<gene>
    <name evidence="1" type="ordered locus">MSMEG_4748</name>
</gene>
<reference evidence="1 2" key="1">
    <citation type="submission" date="2006-10" db="EMBL/GenBank/DDBJ databases">
        <authorList>
            <person name="Fleischmann R.D."/>
            <person name="Dodson R.J."/>
            <person name="Haft D.H."/>
            <person name="Merkel J.S."/>
            <person name="Nelson W.C."/>
            <person name="Fraser C.M."/>
        </authorList>
    </citation>
    <scope>NUCLEOTIDE SEQUENCE [LARGE SCALE GENOMIC DNA]</scope>
    <source>
        <strain evidence="2">ATCC 700084 / mc(2)155</strain>
    </source>
</reference>
<dbReference type="Proteomes" id="UP000000757">
    <property type="component" value="Chromosome"/>
</dbReference>
<dbReference type="KEGG" id="msb:LJ00_23490"/>
<organism evidence="1 2">
    <name type="scientific">Mycolicibacterium smegmatis (strain ATCC 700084 / mc(2)155)</name>
    <name type="common">Mycobacterium smegmatis</name>
    <dbReference type="NCBI Taxonomy" id="246196"/>
    <lineage>
        <taxon>Bacteria</taxon>
        <taxon>Bacillati</taxon>
        <taxon>Actinomycetota</taxon>
        <taxon>Actinomycetes</taxon>
        <taxon>Mycobacteriales</taxon>
        <taxon>Mycobacteriaceae</taxon>
        <taxon>Mycolicibacterium</taxon>
    </lineage>
</organism>
<evidence type="ECO:0000313" key="2">
    <source>
        <dbReference type="Proteomes" id="UP000000757"/>
    </source>
</evidence>
<sequence length="47" mass="4970">MQQIFLGFAADIMPLPAVELTPAFAGAASPRPDGASLSTGREVLWHM</sequence>
<protein>
    <submittedName>
        <fullName evidence="1">Uncharacterized protein</fullName>
    </submittedName>
</protein>
<keyword evidence="2" id="KW-1185">Reference proteome</keyword>
<dbReference type="KEGG" id="msm:MSMEG_4748"/>
<proteinExistence type="predicted"/>